<dbReference type="InterPro" id="IPR036837">
    <property type="entry name" value="Cation_efflux_CTD_sf"/>
</dbReference>
<accession>A0A645HF49</accession>
<comment type="caution">
    <text evidence="1">The sequence shown here is derived from an EMBL/GenBank/DDBJ whole genome shotgun (WGS) entry which is preliminary data.</text>
</comment>
<reference evidence="1" key="1">
    <citation type="submission" date="2019-08" db="EMBL/GenBank/DDBJ databases">
        <authorList>
            <person name="Kucharzyk K."/>
            <person name="Murdoch R.W."/>
            <person name="Higgins S."/>
            <person name="Loffler F."/>
        </authorList>
    </citation>
    <scope>NUCLEOTIDE SEQUENCE</scope>
</reference>
<dbReference type="SUPFAM" id="SSF160240">
    <property type="entry name" value="Cation efflux protein cytoplasmic domain-like"/>
    <property type="match status" value="1"/>
</dbReference>
<protein>
    <recommendedName>
        <fullName evidence="2">Cation efflux protein cytoplasmic domain-containing protein</fullName>
    </recommendedName>
</protein>
<dbReference type="AlphaFoldDB" id="A0A645HF49"/>
<proteinExistence type="predicted"/>
<gene>
    <name evidence="1" type="ORF">SDC9_184887</name>
</gene>
<sequence>MVIHMDPIIADDFRSDALQDEVSALLTHISPLLKMHDFRVVWGKKLTKVIFDIEVPFDFSLSDEDLLLLIEERLRELSPTYHAVLRIDHEDVY</sequence>
<evidence type="ECO:0008006" key="2">
    <source>
        <dbReference type="Google" id="ProtNLM"/>
    </source>
</evidence>
<evidence type="ECO:0000313" key="1">
    <source>
        <dbReference type="EMBL" id="MPN37370.1"/>
    </source>
</evidence>
<dbReference type="EMBL" id="VSSQ01091986">
    <property type="protein sequence ID" value="MPN37370.1"/>
    <property type="molecule type" value="Genomic_DNA"/>
</dbReference>
<name>A0A645HF49_9ZZZZ</name>
<organism evidence="1">
    <name type="scientific">bioreactor metagenome</name>
    <dbReference type="NCBI Taxonomy" id="1076179"/>
    <lineage>
        <taxon>unclassified sequences</taxon>
        <taxon>metagenomes</taxon>
        <taxon>ecological metagenomes</taxon>
    </lineage>
</organism>